<proteinExistence type="predicted"/>
<gene>
    <name evidence="6" type="ORF">DD666_11670</name>
</gene>
<dbReference type="Pfam" id="PF21597">
    <property type="entry name" value="TetR_C_43"/>
    <property type="match status" value="1"/>
</dbReference>
<feature type="domain" description="HTH tetR-type" evidence="5">
    <location>
        <begin position="17"/>
        <end position="76"/>
    </location>
</feature>
<dbReference type="InterPro" id="IPR049445">
    <property type="entry name" value="TetR_SbtR-like_C"/>
</dbReference>
<comment type="caution">
    <text evidence="6">The sequence shown here is derived from an EMBL/GenBank/DDBJ whole genome shotgun (WGS) entry which is preliminary data.</text>
</comment>
<dbReference type="PRINTS" id="PR00455">
    <property type="entry name" value="HTHTETR"/>
</dbReference>
<keyword evidence="2 4" id="KW-0238">DNA-binding</keyword>
<dbReference type="Gene3D" id="1.10.357.10">
    <property type="entry name" value="Tetracycline Repressor, domain 2"/>
    <property type="match status" value="1"/>
</dbReference>
<sequence length="214" mass="23153">MITNRPEEKGSLRADARRNRDSILKIAARHFAAHGVNTSLDEIAREAKVGPGTLYRHFPTREHLLCEVLHQRQEELLSRRDEASAKPCAQTALRAWMIALKDYLSAFNGLPQPLINAFEAQASPLAVTCSTLVSITAEFLSRAQAEGAARQSVSAPALFLSAAGSAFVRDKAGKYGATPEQIEEILAFGYLNSGTVQDAANLPYPISKAGAPHD</sequence>
<protein>
    <submittedName>
        <fullName evidence="6">TetR family transcriptional regulator</fullName>
    </submittedName>
</protein>
<dbReference type="PROSITE" id="PS50977">
    <property type="entry name" value="HTH_TETR_2"/>
    <property type="match status" value="1"/>
</dbReference>
<dbReference type="InterPro" id="IPR001647">
    <property type="entry name" value="HTH_TetR"/>
</dbReference>
<dbReference type="InterPro" id="IPR050109">
    <property type="entry name" value="HTH-type_TetR-like_transc_reg"/>
</dbReference>
<reference evidence="6 7" key="1">
    <citation type="journal article" date="2018" name="Nat. Biotechnol.">
        <title>A standardized bacterial taxonomy based on genome phylogeny substantially revises the tree of life.</title>
        <authorList>
            <person name="Parks D.H."/>
            <person name="Chuvochina M."/>
            <person name="Waite D.W."/>
            <person name="Rinke C."/>
            <person name="Skarshewski A."/>
            <person name="Chaumeil P.A."/>
            <person name="Hugenholtz P."/>
        </authorList>
    </citation>
    <scope>NUCLEOTIDE SEQUENCE [LARGE SCALE GENOMIC DNA]</scope>
    <source>
        <strain evidence="6">UBA10707</strain>
    </source>
</reference>
<evidence type="ECO:0000256" key="4">
    <source>
        <dbReference type="PROSITE-ProRule" id="PRU00335"/>
    </source>
</evidence>
<accession>A0A356LGM4</accession>
<evidence type="ECO:0000313" key="7">
    <source>
        <dbReference type="Proteomes" id="UP000264036"/>
    </source>
</evidence>
<name>A0A356LGM4_9BURK</name>
<organism evidence="6 7">
    <name type="scientific">Advenella kashmirensis</name>
    <dbReference type="NCBI Taxonomy" id="310575"/>
    <lineage>
        <taxon>Bacteria</taxon>
        <taxon>Pseudomonadati</taxon>
        <taxon>Pseudomonadota</taxon>
        <taxon>Betaproteobacteria</taxon>
        <taxon>Burkholderiales</taxon>
        <taxon>Alcaligenaceae</taxon>
    </lineage>
</organism>
<dbReference type="GO" id="GO:0003700">
    <property type="term" value="F:DNA-binding transcription factor activity"/>
    <property type="evidence" value="ECO:0007669"/>
    <property type="project" value="TreeGrafter"/>
</dbReference>
<dbReference type="SUPFAM" id="SSF46689">
    <property type="entry name" value="Homeodomain-like"/>
    <property type="match status" value="1"/>
</dbReference>
<dbReference type="AlphaFoldDB" id="A0A356LGM4"/>
<keyword evidence="1" id="KW-0805">Transcription regulation</keyword>
<evidence type="ECO:0000256" key="3">
    <source>
        <dbReference type="ARBA" id="ARBA00023163"/>
    </source>
</evidence>
<keyword evidence="3" id="KW-0804">Transcription</keyword>
<dbReference type="EMBL" id="DOEK01000029">
    <property type="protein sequence ID" value="HBP30062.1"/>
    <property type="molecule type" value="Genomic_DNA"/>
</dbReference>
<evidence type="ECO:0000256" key="1">
    <source>
        <dbReference type="ARBA" id="ARBA00023015"/>
    </source>
</evidence>
<dbReference type="GO" id="GO:0000976">
    <property type="term" value="F:transcription cis-regulatory region binding"/>
    <property type="evidence" value="ECO:0007669"/>
    <property type="project" value="TreeGrafter"/>
</dbReference>
<dbReference type="Pfam" id="PF00440">
    <property type="entry name" value="TetR_N"/>
    <property type="match status" value="1"/>
</dbReference>
<dbReference type="PANTHER" id="PTHR30055">
    <property type="entry name" value="HTH-TYPE TRANSCRIPTIONAL REGULATOR RUTR"/>
    <property type="match status" value="1"/>
</dbReference>
<dbReference type="Proteomes" id="UP000264036">
    <property type="component" value="Unassembled WGS sequence"/>
</dbReference>
<dbReference type="PANTHER" id="PTHR30055:SF234">
    <property type="entry name" value="HTH-TYPE TRANSCRIPTIONAL REGULATOR BETI"/>
    <property type="match status" value="1"/>
</dbReference>
<evidence type="ECO:0000259" key="5">
    <source>
        <dbReference type="PROSITE" id="PS50977"/>
    </source>
</evidence>
<dbReference type="InterPro" id="IPR009057">
    <property type="entry name" value="Homeodomain-like_sf"/>
</dbReference>
<feature type="DNA-binding region" description="H-T-H motif" evidence="4">
    <location>
        <begin position="39"/>
        <end position="58"/>
    </location>
</feature>
<evidence type="ECO:0000313" key="6">
    <source>
        <dbReference type="EMBL" id="HBP30062.1"/>
    </source>
</evidence>
<evidence type="ECO:0000256" key="2">
    <source>
        <dbReference type="ARBA" id="ARBA00023125"/>
    </source>
</evidence>